<evidence type="ECO:0000313" key="3">
    <source>
        <dbReference type="Proteomes" id="UP000295351"/>
    </source>
</evidence>
<dbReference type="Proteomes" id="UP000295351">
    <property type="component" value="Unassembled WGS sequence"/>
</dbReference>
<organism evidence="2 3">
    <name type="scientific">Shinella granuli</name>
    <dbReference type="NCBI Taxonomy" id="323621"/>
    <lineage>
        <taxon>Bacteria</taxon>
        <taxon>Pseudomonadati</taxon>
        <taxon>Pseudomonadota</taxon>
        <taxon>Alphaproteobacteria</taxon>
        <taxon>Hyphomicrobiales</taxon>
        <taxon>Rhizobiaceae</taxon>
        <taxon>Shinella</taxon>
    </lineage>
</organism>
<accession>A0A4R2CI46</accession>
<sequence>MTAAATGNDEHAPLISHRLLTRLTIGVAVLASLTVAISVAGRVLGERIALAGHTENAALVDIVIGQDQIRLPANTIRFEEQRQTGRADRVDLYLTWPEMRGYSNAQRSRFNDASRPESLVFLNLSQSTMSKDMSGRLEPIYGHLFAGTFEPGPAGLVLRRLKENSGYGDEVFFTGRLPDGSDYAVRCMIPAEEAQSTSADCQRDIHIGEDLSVLYRFSSRLLPQWQAMEARIRDYLGRSLIRNGRPSFTGPGR</sequence>
<keyword evidence="1" id="KW-1133">Transmembrane helix</keyword>
<reference evidence="2 3" key="1">
    <citation type="submission" date="2019-03" db="EMBL/GenBank/DDBJ databases">
        <title>Genomic Encyclopedia of Type Strains, Phase IV (KMG-IV): sequencing the most valuable type-strain genomes for metagenomic binning, comparative biology and taxonomic classification.</title>
        <authorList>
            <person name="Goeker M."/>
        </authorList>
    </citation>
    <scope>NUCLEOTIDE SEQUENCE [LARGE SCALE GENOMIC DNA]</scope>
    <source>
        <strain evidence="2 3">DSM 18401</strain>
    </source>
</reference>
<feature type="transmembrane region" description="Helical" evidence="1">
    <location>
        <begin position="23"/>
        <end position="44"/>
    </location>
</feature>
<keyword evidence="1" id="KW-0812">Transmembrane</keyword>
<evidence type="ECO:0008006" key="4">
    <source>
        <dbReference type="Google" id="ProtNLM"/>
    </source>
</evidence>
<protein>
    <recommendedName>
        <fullName evidence="4">Transmembrane anchored protein</fullName>
    </recommendedName>
</protein>
<proteinExistence type="predicted"/>
<dbReference type="RefSeq" id="WP_133035582.1">
    <property type="nucleotide sequence ID" value="NZ_BAABEI010000012.1"/>
</dbReference>
<name>A0A4R2CI46_SHIGR</name>
<comment type="caution">
    <text evidence="2">The sequence shown here is derived from an EMBL/GenBank/DDBJ whole genome shotgun (WGS) entry which is preliminary data.</text>
</comment>
<dbReference type="EMBL" id="SLVX01000015">
    <property type="protein sequence ID" value="TCN40638.1"/>
    <property type="molecule type" value="Genomic_DNA"/>
</dbReference>
<evidence type="ECO:0000256" key="1">
    <source>
        <dbReference type="SAM" id="Phobius"/>
    </source>
</evidence>
<gene>
    <name evidence="2" type="ORF">EV665_11584</name>
</gene>
<evidence type="ECO:0000313" key="2">
    <source>
        <dbReference type="EMBL" id="TCN40638.1"/>
    </source>
</evidence>
<dbReference type="AlphaFoldDB" id="A0A4R2CI46"/>
<keyword evidence="3" id="KW-1185">Reference proteome</keyword>
<keyword evidence="1" id="KW-0472">Membrane</keyword>